<reference evidence="2 3" key="1">
    <citation type="submission" date="2024-09" db="EMBL/GenBank/DDBJ databases">
        <authorList>
            <person name="Sun Q."/>
            <person name="Mori K."/>
        </authorList>
    </citation>
    <scope>NUCLEOTIDE SEQUENCE [LARGE SCALE GENOMIC DNA]</scope>
    <source>
        <strain evidence="2 3">TBRC 5777</strain>
    </source>
</reference>
<dbReference type="Proteomes" id="UP001589865">
    <property type="component" value="Unassembled WGS sequence"/>
</dbReference>
<evidence type="ECO:0000313" key="3">
    <source>
        <dbReference type="Proteomes" id="UP001589865"/>
    </source>
</evidence>
<dbReference type="EMBL" id="JBHLUN010000002">
    <property type="protein sequence ID" value="MFC0407445.1"/>
    <property type="molecule type" value="Genomic_DNA"/>
</dbReference>
<dbReference type="RefSeq" id="WP_377043144.1">
    <property type="nucleotide sequence ID" value="NZ_JBHLUN010000002.1"/>
</dbReference>
<keyword evidence="3" id="KW-1185">Reference proteome</keyword>
<evidence type="ECO:0000256" key="1">
    <source>
        <dbReference type="SAM" id="Phobius"/>
    </source>
</evidence>
<organism evidence="2 3">
    <name type="scientific">Roseomonas elaeocarpi</name>
    <dbReference type="NCBI Taxonomy" id="907779"/>
    <lineage>
        <taxon>Bacteria</taxon>
        <taxon>Pseudomonadati</taxon>
        <taxon>Pseudomonadota</taxon>
        <taxon>Alphaproteobacteria</taxon>
        <taxon>Acetobacterales</taxon>
        <taxon>Roseomonadaceae</taxon>
        <taxon>Roseomonas</taxon>
    </lineage>
</organism>
<keyword evidence="1" id="KW-1133">Transmembrane helix</keyword>
<feature type="transmembrane region" description="Helical" evidence="1">
    <location>
        <begin position="119"/>
        <end position="141"/>
    </location>
</feature>
<gene>
    <name evidence="2" type="ORF">ACFFGY_04240</name>
</gene>
<keyword evidence="1" id="KW-0472">Membrane</keyword>
<name>A0ABV6JNZ5_9PROT</name>
<evidence type="ECO:0000313" key="2">
    <source>
        <dbReference type="EMBL" id="MFC0407445.1"/>
    </source>
</evidence>
<keyword evidence="1" id="KW-0812">Transmembrane</keyword>
<proteinExistence type="predicted"/>
<comment type="caution">
    <text evidence="2">The sequence shown here is derived from an EMBL/GenBank/DDBJ whole genome shotgun (WGS) entry which is preliminary data.</text>
</comment>
<protein>
    <submittedName>
        <fullName evidence="2">Uncharacterized protein</fullName>
    </submittedName>
</protein>
<accession>A0ABV6JNZ5</accession>
<sequence length="171" mass="18300">MLALLRSRPKLGLLRVFLTTGVFPEREEVGLALQVGGPGVDASNIVPEMLTNDFLQVGRTLLPPKAVGELGVSIFGLLCTPLSEVVRRCSEPVHPSSEDLETRTCSRGTADSRLMVKIVLGELVVIWLLSFFVTAIGVSAASESSYCAECQPILEGDREMANGEGFGLRGP</sequence>